<keyword evidence="3" id="KW-1185">Reference proteome</keyword>
<reference evidence="2" key="2">
    <citation type="journal article" date="2023" name="Front. Microbiol.">
        <title>Ralstonia chuxiongensis sp. nov., Ralstonia mojiangensis sp. nov., and Ralstonia soli sp. nov., isolated from tobacco fields, are three novel species in the family Burkholderiaceae.</title>
        <authorList>
            <person name="Lu C.H."/>
            <person name="Zhang Y.Y."/>
            <person name="Jiang N."/>
            <person name="Chen W."/>
            <person name="Shao X."/>
            <person name="Zhao Z.M."/>
            <person name="Lu W.L."/>
            <person name="Hu X."/>
            <person name="Xi Y.X."/>
            <person name="Zou S.Y."/>
            <person name="Wei Q.J."/>
            <person name="Lin Z.L."/>
            <person name="Gong L."/>
            <person name="Gai X.T."/>
            <person name="Zhang L.Q."/>
            <person name="Li J.Y."/>
            <person name="Jin Y."/>
            <person name="Xia Z.Y."/>
        </authorList>
    </citation>
    <scope>NUCLEOTIDE SEQUENCE</scope>
    <source>
        <strain evidence="2">21MJYT02-11</strain>
    </source>
</reference>
<evidence type="ECO:0000259" key="1">
    <source>
        <dbReference type="Pfam" id="PF03992"/>
    </source>
</evidence>
<gene>
    <name evidence="2" type="ORF">NG900_08555</name>
</gene>
<comment type="caution">
    <text evidence="2">The sequence shown here is derived from an EMBL/GenBank/DDBJ whole genome shotgun (WGS) entry which is preliminary data.</text>
</comment>
<dbReference type="SUPFAM" id="SSF54909">
    <property type="entry name" value="Dimeric alpha+beta barrel"/>
    <property type="match status" value="1"/>
</dbReference>
<name>A0ABT1AIM6_9RALS</name>
<dbReference type="InterPro" id="IPR007138">
    <property type="entry name" value="ABM_dom"/>
</dbReference>
<dbReference type="Proteomes" id="UP001162811">
    <property type="component" value="Unassembled WGS sequence"/>
</dbReference>
<keyword evidence="2" id="KW-0560">Oxidoreductase</keyword>
<keyword evidence="2" id="KW-0503">Monooxygenase</keyword>
<evidence type="ECO:0000313" key="2">
    <source>
        <dbReference type="EMBL" id="MCO5398245.1"/>
    </source>
</evidence>
<organism evidence="2 3">
    <name type="scientific">Ralstonia soli</name>
    <dbReference type="NCBI Taxonomy" id="2953896"/>
    <lineage>
        <taxon>Bacteria</taxon>
        <taxon>Pseudomonadati</taxon>
        <taxon>Pseudomonadota</taxon>
        <taxon>Betaproteobacteria</taxon>
        <taxon>Burkholderiales</taxon>
        <taxon>Burkholderiaceae</taxon>
        <taxon>Ralstonia</taxon>
    </lineage>
</organism>
<proteinExistence type="predicted"/>
<dbReference type="GO" id="GO:0004497">
    <property type="term" value="F:monooxygenase activity"/>
    <property type="evidence" value="ECO:0007669"/>
    <property type="project" value="UniProtKB-KW"/>
</dbReference>
<dbReference type="Pfam" id="PF03992">
    <property type="entry name" value="ABM"/>
    <property type="match status" value="1"/>
</dbReference>
<protein>
    <submittedName>
        <fullName evidence="2">Antibiotic biosynthesis monooxygenase</fullName>
    </submittedName>
</protein>
<reference evidence="2" key="1">
    <citation type="submission" date="2022-06" db="EMBL/GenBank/DDBJ databases">
        <authorList>
            <person name="Lu C.-H."/>
        </authorList>
    </citation>
    <scope>NUCLEOTIDE SEQUENCE</scope>
    <source>
        <strain evidence="2">21MJYT02-11</strain>
    </source>
</reference>
<sequence length="97" mass="11114">MVLVKVFPAAGREDELQAQYLKRIQYLRKAEPGATFRLHRSTKTPITFLWYEVYESEGAYANHLKVVMPAFRKEAGPTPEGLLAKPSESEIYNELAR</sequence>
<accession>A0ABT1AIM6</accession>
<dbReference type="EMBL" id="JAMXHT010000003">
    <property type="protein sequence ID" value="MCO5398245.1"/>
    <property type="molecule type" value="Genomic_DNA"/>
</dbReference>
<feature type="domain" description="ABM" evidence="1">
    <location>
        <begin position="2"/>
        <end position="65"/>
    </location>
</feature>
<dbReference type="InterPro" id="IPR011008">
    <property type="entry name" value="Dimeric_a/b-barrel"/>
</dbReference>
<dbReference type="Gene3D" id="3.30.70.100">
    <property type="match status" value="1"/>
</dbReference>
<dbReference type="RefSeq" id="WP_252679219.1">
    <property type="nucleotide sequence ID" value="NZ_JAMXHT010000003.1"/>
</dbReference>
<evidence type="ECO:0000313" key="3">
    <source>
        <dbReference type="Proteomes" id="UP001162811"/>
    </source>
</evidence>